<keyword evidence="10 19" id="KW-0285">Flavoprotein</keyword>
<dbReference type="InterPro" id="IPR015939">
    <property type="entry name" value="Fum_Rdtase/Succ_DH_flav-like_C"/>
</dbReference>
<feature type="binding site" evidence="19">
    <location>
        <begin position="404"/>
        <end position="405"/>
    </location>
    <ligand>
        <name>FAD</name>
        <dbReference type="ChEBI" id="CHEBI:57692"/>
    </ligand>
</feature>
<dbReference type="SUPFAM" id="SSF51905">
    <property type="entry name" value="FAD/NAD(P)-binding domain"/>
    <property type="match status" value="1"/>
</dbReference>
<dbReference type="GO" id="GO:0006099">
    <property type="term" value="P:tricarboxylic acid cycle"/>
    <property type="evidence" value="ECO:0007669"/>
    <property type="project" value="UniProtKB-UniRule"/>
</dbReference>
<feature type="binding site" evidence="19">
    <location>
        <begin position="14"/>
        <end position="19"/>
    </location>
    <ligand>
        <name>FAD</name>
        <dbReference type="ChEBI" id="CHEBI:57692"/>
    </ligand>
</feature>
<dbReference type="PIRSF" id="PIRSF000171">
    <property type="entry name" value="SDHA_APRA_LASPO"/>
    <property type="match status" value="1"/>
</dbReference>
<dbReference type="InterPro" id="IPR037099">
    <property type="entry name" value="Fum_R/Succ_DH_flav-like_C_sf"/>
</dbReference>
<dbReference type="RefSeq" id="WP_127697483.1">
    <property type="nucleotide sequence ID" value="NZ_SACS01000002.1"/>
</dbReference>
<evidence type="ECO:0000256" key="4">
    <source>
        <dbReference type="ARBA" id="ARBA00008040"/>
    </source>
</evidence>
<keyword evidence="13 21" id="KW-0560">Oxidoreductase</keyword>
<comment type="caution">
    <text evidence="24">The sequence shown here is derived from an EMBL/GenBank/DDBJ whole genome shotgun (WGS) entry which is preliminary data.</text>
</comment>
<evidence type="ECO:0000256" key="5">
    <source>
        <dbReference type="ARBA" id="ARBA00012792"/>
    </source>
</evidence>
<evidence type="ECO:0000256" key="19">
    <source>
        <dbReference type="PIRSR" id="PIRSR611281-3"/>
    </source>
</evidence>
<organism evidence="24 25">
    <name type="scientific">Rheinheimera riviphila</name>
    <dbReference type="NCBI Taxonomy" id="1834037"/>
    <lineage>
        <taxon>Bacteria</taxon>
        <taxon>Pseudomonadati</taxon>
        <taxon>Pseudomonadota</taxon>
        <taxon>Gammaproteobacteria</taxon>
        <taxon>Chromatiales</taxon>
        <taxon>Chromatiaceae</taxon>
        <taxon>Rheinheimera</taxon>
    </lineage>
</organism>
<dbReference type="GO" id="GO:0022900">
    <property type="term" value="P:electron transport chain"/>
    <property type="evidence" value="ECO:0007669"/>
    <property type="project" value="UniProtKB-UniRule"/>
</dbReference>
<evidence type="ECO:0000256" key="15">
    <source>
        <dbReference type="ARBA" id="ARBA00049220"/>
    </source>
</evidence>
<keyword evidence="21" id="KW-0816">Tricarboxylic acid cycle</keyword>
<feature type="binding site" evidence="18">
    <location>
        <position position="354"/>
    </location>
    <ligand>
        <name>substrate</name>
    </ligand>
</feature>
<dbReference type="NCBIfam" id="TIGR01812">
    <property type="entry name" value="sdhA_frdA_Gneg"/>
    <property type="match status" value="1"/>
</dbReference>
<evidence type="ECO:0000256" key="17">
    <source>
        <dbReference type="PIRSR" id="PIRSR000171-1"/>
    </source>
</evidence>
<dbReference type="SUPFAM" id="SSF46977">
    <property type="entry name" value="Succinate dehydrogenase/fumarate reductase flavoprotein C-terminal domain"/>
    <property type="match status" value="1"/>
</dbReference>
<evidence type="ECO:0000256" key="3">
    <source>
        <dbReference type="ARBA" id="ARBA00004894"/>
    </source>
</evidence>
<reference evidence="24 25" key="1">
    <citation type="submission" date="2019-01" db="EMBL/GenBank/DDBJ databases">
        <authorList>
            <person name="Chen W.-M."/>
        </authorList>
    </citation>
    <scope>NUCLEOTIDE SEQUENCE [LARGE SCALE GENOMIC DNA]</scope>
    <source>
        <strain evidence="24 25">KYPC3</strain>
    </source>
</reference>
<feature type="binding site" evidence="19">
    <location>
        <begin position="37"/>
        <end position="52"/>
    </location>
    <ligand>
        <name>FAD</name>
        <dbReference type="ChEBI" id="CHEBI:57692"/>
    </ligand>
</feature>
<feature type="active site" description="Proton acceptor" evidence="17">
    <location>
        <position position="286"/>
    </location>
</feature>
<dbReference type="FunFam" id="4.10.80.40:FF:000001">
    <property type="entry name" value="Succinate dehydrogenase flavoprotein subunit"/>
    <property type="match status" value="1"/>
</dbReference>
<feature type="binding site" evidence="18">
    <location>
        <position position="242"/>
    </location>
    <ligand>
        <name>substrate</name>
    </ligand>
</feature>
<keyword evidence="9 21" id="KW-0997">Cell inner membrane</keyword>
<comment type="similarity">
    <text evidence="4 21">Belongs to the FAD-dependent oxidoreductase 2 family. FRD/SDH subfamily.</text>
</comment>
<dbReference type="InterPro" id="IPR036188">
    <property type="entry name" value="FAD/NAD-bd_sf"/>
</dbReference>
<comment type="function">
    <text evidence="1">Two distinct, membrane-bound, FAD-containing enzymes are responsible for the catalysis of fumarate and succinate interconversion; the fumarate reductase is used in anaerobic growth, and the succinate dehydrogenase is used in aerobic growth.</text>
</comment>
<comment type="cofactor">
    <cofactor evidence="19">
        <name>FAD</name>
        <dbReference type="ChEBI" id="CHEBI:57692"/>
    </cofactor>
    <text evidence="19">Flavinylated by SdhE, about 5% flavinylation occurs in the absence of SdhE.</text>
</comment>
<keyword evidence="12 21" id="KW-0249">Electron transport</keyword>
<evidence type="ECO:0000259" key="23">
    <source>
        <dbReference type="Pfam" id="PF02910"/>
    </source>
</evidence>
<dbReference type="PROSITE" id="PS00504">
    <property type="entry name" value="FRD_SDH_FAD_BINDING"/>
    <property type="match status" value="1"/>
</dbReference>
<evidence type="ECO:0000256" key="10">
    <source>
        <dbReference type="ARBA" id="ARBA00022630"/>
    </source>
</evidence>
<dbReference type="InterPro" id="IPR027477">
    <property type="entry name" value="Succ_DH/fumarate_Rdtase_cat_sf"/>
</dbReference>
<dbReference type="Proteomes" id="UP000283077">
    <property type="component" value="Unassembled WGS sequence"/>
</dbReference>
<dbReference type="GO" id="GO:0009055">
    <property type="term" value="F:electron transfer activity"/>
    <property type="evidence" value="ECO:0007669"/>
    <property type="project" value="TreeGrafter"/>
</dbReference>
<feature type="binding site" evidence="18">
    <location>
        <position position="254"/>
    </location>
    <ligand>
        <name>substrate</name>
    </ligand>
</feature>
<evidence type="ECO:0000256" key="1">
    <source>
        <dbReference type="ARBA" id="ARBA00002054"/>
    </source>
</evidence>
<dbReference type="AlphaFoldDB" id="A0A437R2Z8"/>
<evidence type="ECO:0000256" key="18">
    <source>
        <dbReference type="PIRSR" id="PIRSR611281-2"/>
    </source>
</evidence>
<dbReference type="InterPro" id="IPR011281">
    <property type="entry name" value="Succ_DH_flav_su_fwd"/>
</dbReference>
<dbReference type="UniPathway" id="UPA00223">
    <property type="reaction ID" value="UER01005"/>
</dbReference>
<protein>
    <recommendedName>
        <fullName evidence="6 16">Succinate dehydrogenase flavoprotein subunit</fullName>
        <ecNumber evidence="5 21">1.3.5.1</ecNumber>
    </recommendedName>
</protein>
<dbReference type="EC" id="1.3.5.1" evidence="5 21"/>
<name>A0A437R2Z8_9GAMM</name>
<dbReference type="GO" id="GO:0009061">
    <property type="term" value="P:anaerobic respiration"/>
    <property type="evidence" value="ECO:0007669"/>
    <property type="project" value="TreeGrafter"/>
</dbReference>
<evidence type="ECO:0000259" key="22">
    <source>
        <dbReference type="Pfam" id="PF00890"/>
    </source>
</evidence>
<dbReference type="FunFam" id="3.90.700.10:FF:000001">
    <property type="entry name" value="Mitochondrial succinate dehydrogenase flavoprotein subunit"/>
    <property type="match status" value="1"/>
</dbReference>
<evidence type="ECO:0000256" key="20">
    <source>
        <dbReference type="PIRSR" id="PIRSR611281-4"/>
    </source>
</evidence>
<comment type="subcellular location">
    <subcellularLocation>
        <location evidence="2 21">Cell inner membrane</location>
        <topology evidence="2 21">Peripheral membrane protein</topology>
        <orientation evidence="2 21">Cytoplasmic side</orientation>
    </subcellularLocation>
</comment>
<evidence type="ECO:0000256" key="2">
    <source>
        <dbReference type="ARBA" id="ARBA00004515"/>
    </source>
</evidence>
<dbReference type="Pfam" id="PF02910">
    <property type="entry name" value="Succ_DH_flav_C"/>
    <property type="match status" value="1"/>
</dbReference>
<evidence type="ECO:0000256" key="13">
    <source>
        <dbReference type="ARBA" id="ARBA00023002"/>
    </source>
</evidence>
<evidence type="ECO:0000256" key="14">
    <source>
        <dbReference type="ARBA" id="ARBA00023136"/>
    </source>
</evidence>
<evidence type="ECO:0000256" key="21">
    <source>
        <dbReference type="RuleBase" id="RU362051"/>
    </source>
</evidence>
<dbReference type="GO" id="GO:0050660">
    <property type="term" value="F:flavin adenine dinucleotide binding"/>
    <property type="evidence" value="ECO:0007669"/>
    <property type="project" value="UniProtKB-UniRule"/>
</dbReference>
<evidence type="ECO:0000256" key="8">
    <source>
        <dbReference type="ARBA" id="ARBA00022475"/>
    </source>
</evidence>
<dbReference type="GO" id="GO:0008177">
    <property type="term" value="F:succinate dehydrogenase (quinone) activity"/>
    <property type="evidence" value="ECO:0007669"/>
    <property type="project" value="UniProtKB-EC"/>
</dbReference>
<evidence type="ECO:0000256" key="16">
    <source>
        <dbReference type="NCBIfam" id="TIGR01816"/>
    </source>
</evidence>
<sequence length="590" mass="64105">MNIPVREFDAVVIGAGGAGMRAALQITESGLTCALLSKVFPTRSHTVSAQGGITVALGNSHPDNWEWHMFDTVKGSDYIGDQDAIEYMCKTGPEAITELENMGLPFSRFENGRVYQRPFGGQSKNFGGEQAARTAAAADRTGHALLHLLYQQNVKNKTQVFSEWYALDLVKNQDGAVVGCTAIDIESGEIVYFKARATVLATGGAGRIFASTTNAHINTGDGVGMALRAGVPLQDMEMWQFHPTGIAGAGTLVTEGCRGEGGYLLNKNGERFMERYAPNAKDLAGRDVVARSMMTEIREGRGCDGPWGPHIKLKLDHLGAEVLESRLPGVCELSKTFAHVDPVKEPIPVIPTCHYMMGGIPTNVHGQVIHPKADGSETIVAGLFACGEIACVSVHGANRLGGNSLLDLVVFGRATGLHLGEALAATSEGRGATDSDIQAALARTQRWEDTKIGQGEDPAQIKKDLQTCMQLNFSVFREGAAMAEGLAELKVIRERLKYARLDDKSSDFNTARIECLELDNLMETAFSTAVAANFRTESRGAHARFDFPDRDDENWLCHSVYTPDTESMFKRKVNLEPKFREAFQPKARTY</sequence>
<dbReference type="InterPro" id="IPR003953">
    <property type="entry name" value="FAD-dep_OxRdtase_2_FAD-bd"/>
</dbReference>
<dbReference type="NCBIfam" id="TIGR01816">
    <property type="entry name" value="sdhA_forward"/>
    <property type="match status" value="1"/>
</dbReference>
<proteinExistence type="inferred from homology"/>
<evidence type="ECO:0000256" key="7">
    <source>
        <dbReference type="ARBA" id="ARBA00022448"/>
    </source>
</evidence>
<keyword evidence="8" id="KW-1003">Cell membrane</keyword>
<dbReference type="FunFam" id="1.20.58.100:FF:000001">
    <property type="entry name" value="Succinate dehydrogenase flavoprotein subunit (SdhA)"/>
    <property type="match status" value="1"/>
</dbReference>
<keyword evidence="25" id="KW-1185">Reference proteome</keyword>
<keyword evidence="14 21" id="KW-0472">Membrane</keyword>
<dbReference type="EMBL" id="SACS01000002">
    <property type="protein sequence ID" value="RVU41093.1"/>
    <property type="molecule type" value="Genomic_DNA"/>
</dbReference>
<comment type="catalytic activity">
    <reaction evidence="15 21">
        <text>a quinone + succinate = fumarate + a quinol</text>
        <dbReference type="Rhea" id="RHEA:40523"/>
        <dbReference type="ChEBI" id="CHEBI:24646"/>
        <dbReference type="ChEBI" id="CHEBI:29806"/>
        <dbReference type="ChEBI" id="CHEBI:30031"/>
        <dbReference type="ChEBI" id="CHEBI:132124"/>
        <dbReference type="EC" id="1.3.5.1"/>
    </reaction>
</comment>
<feature type="binding site" evidence="19">
    <location>
        <position position="388"/>
    </location>
    <ligand>
        <name>FAD</name>
        <dbReference type="ChEBI" id="CHEBI:57692"/>
    </ligand>
</feature>
<feature type="modified residue" description="Tele-8alpha-FAD histidine" evidence="20">
    <location>
        <position position="45"/>
    </location>
</feature>
<evidence type="ECO:0000256" key="9">
    <source>
        <dbReference type="ARBA" id="ARBA00022519"/>
    </source>
</evidence>
<feature type="domain" description="FAD-dependent oxidoreductase 2 FAD-binding" evidence="22">
    <location>
        <begin position="9"/>
        <end position="405"/>
    </location>
</feature>
<feature type="binding site" evidence="18">
    <location>
        <position position="399"/>
    </location>
    <ligand>
        <name>substrate</name>
    </ligand>
</feature>
<evidence type="ECO:0000256" key="11">
    <source>
        <dbReference type="ARBA" id="ARBA00022827"/>
    </source>
</evidence>
<dbReference type="GO" id="GO:0005886">
    <property type="term" value="C:plasma membrane"/>
    <property type="evidence" value="ECO:0007669"/>
    <property type="project" value="UniProtKB-SubCell"/>
</dbReference>
<feature type="binding site" evidence="19">
    <location>
        <position position="221"/>
    </location>
    <ligand>
        <name>FAD</name>
        <dbReference type="ChEBI" id="CHEBI:57692"/>
    </ligand>
</feature>
<dbReference type="OrthoDB" id="9806724at2"/>
<keyword evidence="11 19" id="KW-0274">FAD</keyword>
<dbReference type="InterPro" id="IPR030664">
    <property type="entry name" value="SdhA/FrdA/AprA"/>
</dbReference>
<comment type="pathway">
    <text evidence="3 21">Carbohydrate metabolism; tricarboxylic acid cycle; fumarate from succinate (bacterial route): step 1/1.</text>
</comment>
<dbReference type="Gene3D" id="4.10.80.40">
    <property type="entry name" value="succinate dehydrogenase protein domain"/>
    <property type="match status" value="1"/>
</dbReference>
<evidence type="ECO:0000313" key="24">
    <source>
        <dbReference type="EMBL" id="RVU41093.1"/>
    </source>
</evidence>
<dbReference type="PANTHER" id="PTHR11632">
    <property type="entry name" value="SUCCINATE DEHYDROGENASE 2 FLAVOPROTEIN SUBUNIT"/>
    <property type="match status" value="1"/>
</dbReference>
<dbReference type="Pfam" id="PF00890">
    <property type="entry name" value="FAD_binding_2"/>
    <property type="match status" value="1"/>
</dbReference>
<dbReference type="InterPro" id="IPR014006">
    <property type="entry name" value="Succ_Dhase_FrdA_Gneg"/>
</dbReference>
<evidence type="ECO:0000256" key="6">
    <source>
        <dbReference type="ARBA" id="ARBA00019965"/>
    </source>
</evidence>
<accession>A0A437R2Z8</accession>
<evidence type="ECO:0000256" key="12">
    <source>
        <dbReference type="ARBA" id="ARBA00022982"/>
    </source>
</evidence>
<dbReference type="Gene3D" id="3.90.700.10">
    <property type="entry name" value="Succinate dehydrogenase/fumarate reductase flavoprotein, catalytic domain"/>
    <property type="match status" value="1"/>
</dbReference>
<keyword evidence="7 21" id="KW-0813">Transport</keyword>
<dbReference type="SUPFAM" id="SSF56425">
    <property type="entry name" value="Succinate dehydrogenase/fumarate reductase flavoprotein, catalytic domain"/>
    <property type="match status" value="1"/>
</dbReference>
<dbReference type="InterPro" id="IPR003952">
    <property type="entry name" value="FRD_SDH_FAD_BS"/>
</dbReference>
<gene>
    <name evidence="24" type="ORF">EOE67_02475</name>
</gene>
<evidence type="ECO:0000313" key="25">
    <source>
        <dbReference type="Proteomes" id="UP000283077"/>
    </source>
</evidence>
<feature type="domain" description="Fumarate reductase/succinate dehydrogenase flavoprotein-like C-terminal" evidence="23">
    <location>
        <begin position="463"/>
        <end position="590"/>
    </location>
</feature>
<dbReference type="Gene3D" id="3.50.50.60">
    <property type="entry name" value="FAD/NAD(P)-binding domain"/>
    <property type="match status" value="1"/>
</dbReference>
<dbReference type="PANTHER" id="PTHR11632:SF51">
    <property type="entry name" value="SUCCINATE DEHYDROGENASE [UBIQUINONE] FLAVOPROTEIN SUBUNIT, MITOCHONDRIAL"/>
    <property type="match status" value="1"/>
</dbReference>
<dbReference type="Gene3D" id="1.20.58.100">
    <property type="entry name" value="Fumarate reductase/succinate dehydrogenase flavoprotein-like, C-terminal domain"/>
    <property type="match status" value="1"/>
</dbReference>